<dbReference type="RefSeq" id="WP_241043295.1">
    <property type="nucleotide sequence ID" value="NZ_JAKXMK010000100.1"/>
</dbReference>
<dbReference type="SUPFAM" id="SSF53098">
    <property type="entry name" value="Ribonuclease H-like"/>
    <property type="match status" value="1"/>
</dbReference>
<proteinExistence type="predicted"/>
<dbReference type="InterPro" id="IPR025948">
    <property type="entry name" value="HTH-like_dom"/>
</dbReference>
<dbReference type="InterPro" id="IPR048020">
    <property type="entry name" value="Transpos_IS3"/>
</dbReference>
<dbReference type="Gene3D" id="3.30.420.10">
    <property type="entry name" value="Ribonuclease H-like superfamily/Ribonuclease H"/>
    <property type="match status" value="1"/>
</dbReference>
<reference evidence="4 5" key="1">
    <citation type="submission" date="2022-03" db="EMBL/GenBank/DDBJ databases">
        <title>Pseudonocardia alaer sp. nov., a novel actinomycete isolated from reed forest soil.</title>
        <authorList>
            <person name="Wang L."/>
        </authorList>
    </citation>
    <scope>NUCLEOTIDE SEQUENCE [LARGE SCALE GENOMIC DNA]</scope>
    <source>
        <strain evidence="4 5">Y-16303</strain>
    </source>
</reference>
<evidence type="ECO:0000313" key="4">
    <source>
        <dbReference type="EMBL" id="MCH6172499.1"/>
    </source>
</evidence>
<dbReference type="Pfam" id="PF13276">
    <property type="entry name" value="HTH_21"/>
    <property type="match status" value="1"/>
</dbReference>
<dbReference type="PROSITE" id="PS50994">
    <property type="entry name" value="INTEGRASE"/>
    <property type="match status" value="1"/>
</dbReference>
<accession>A0ABS9TVA6</accession>
<dbReference type="PANTHER" id="PTHR46889">
    <property type="entry name" value="TRANSPOSASE INSF FOR INSERTION SEQUENCE IS3B-RELATED"/>
    <property type="match status" value="1"/>
</dbReference>
<dbReference type="InterPro" id="IPR001584">
    <property type="entry name" value="Integrase_cat-core"/>
</dbReference>
<feature type="domain" description="Integrase catalytic" evidence="3">
    <location>
        <begin position="125"/>
        <end position="289"/>
    </location>
</feature>
<name>A0ABS9TVA6_9PSEU</name>
<feature type="region of interest" description="Disordered" evidence="2">
    <location>
        <begin position="95"/>
        <end position="117"/>
    </location>
</feature>
<dbReference type="InterPro" id="IPR036397">
    <property type="entry name" value="RNaseH_sf"/>
</dbReference>
<organism evidence="4 5">
    <name type="scientific">Pseudonocardia alaniniphila</name>
    <dbReference type="NCBI Taxonomy" id="75291"/>
    <lineage>
        <taxon>Bacteria</taxon>
        <taxon>Bacillati</taxon>
        <taxon>Actinomycetota</taxon>
        <taxon>Actinomycetes</taxon>
        <taxon>Pseudonocardiales</taxon>
        <taxon>Pseudonocardiaceae</taxon>
        <taxon>Pseudonocardia</taxon>
    </lineage>
</organism>
<dbReference type="InterPro" id="IPR050900">
    <property type="entry name" value="Transposase_IS3/IS150/IS904"/>
</dbReference>
<evidence type="ECO:0000256" key="2">
    <source>
        <dbReference type="SAM" id="MobiDB-lite"/>
    </source>
</evidence>
<comment type="caution">
    <text evidence="4">The sequence shown here is derived from an EMBL/GenBank/DDBJ whole genome shotgun (WGS) entry which is preliminary data.</text>
</comment>
<dbReference type="PANTHER" id="PTHR46889:SF4">
    <property type="entry name" value="TRANSPOSASE INSO FOR INSERTION SEQUENCE ELEMENT IS911B-RELATED"/>
    <property type="match status" value="1"/>
</dbReference>
<dbReference type="Proteomes" id="UP001299970">
    <property type="component" value="Unassembled WGS sequence"/>
</dbReference>
<dbReference type="InterPro" id="IPR012337">
    <property type="entry name" value="RNaseH-like_sf"/>
</dbReference>
<dbReference type="Pfam" id="PF00665">
    <property type="entry name" value="rve"/>
    <property type="match status" value="1"/>
</dbReference>
<dbReference type="Pfam" id="PF13333">
    <property type="entry name" value="rve_2"/>
    <property type="match status" value="1"/>
</dbReference>
<comment type="function">
    <text evidence="1">Involved in the transposition of the insertion sequence.</text>
</comment>
<dbReference type="EMBL" id="JAKXMK010000100">
    <property type="protein sequence ID" value="MCH6172499.1"/>
    <property type="molecule type" value="Genomic_DNA"/>
</dbReference>
<evidence type="ECO:0000313" key="5">
    <source>
        <dbReference type="Proteomes" id="UP001299970"/>
    </source>
</evidence>
<sequence length="295" mass="33672">MIYPVVRELAVDRIPVAVACRVLRVSTSGYYAWRDRPSPPRRRADRELTEIISTVHARSGRTYGSPRVHAELRHQHGLRIGRARVARLMRTHGLTGASAQRRHRPSTIRDPHATPAPDLVERDFTAAEPDQLWVSDITQHLTGEGWVYCAVILDVYSRRVIGWSIAEQARTELITDALTMACQRRHPTPGRTVFHSDHGAQYTSWAFTTQLAAAGLHASMGTVGDCYDNALAESFFATLQTELLDRRPWHHRRHLEQAIFEWIETWYNPRRRHSALDYHSPNDYEQTHTHAAPAA</sequence>
<protein>
    <submittedName>
        <fullName evidence="4">IS3 family transposase</fullName>
    </submittedName>
</protein>
<keyword evidence="5" id="KW-1185">Reference proteome</keyword>
<evidence type="ECO:0000256" key="1">
    <source>
        <dbReference type="ARBA" id="ARBA00002286"/>
    </source>
</evidence>
<evidence type="ECO:0000259" key="3">
    <source>
        <dbReference type="PROSITE" id="PS50994"/>
    </source>
</evidence>
<dbReference type="NCBIfam" id="NF033516">
    <property type="entry name" value="transpos_IS3"/>
    <property type="match status" value="1"/>
</dbReference>
<gene>
    <name evidence="4" type="ORF">MMF94_43155</name>
</gene>